<dbReference type="Gene3D" id="3.40.50.200">
    <property type="entry name" value="Peptidase S8/S53 domain"/>
    <property type="match status" value="1"/>
</dbReference>
<evidence type="ECO:0000256" key="3">
    <source>
        <dbReference type="ARBA" id="ARBA00022825"/>
    </source>
</evidence>
<accession>A0ABQ3U579</accession>
<protein>
    <recommendedName>
        <fullName evidence="4">Peptidase S53 domain-containing protein</fullName>
    </recommendedName>
</protein>
<evidence type="ECO:0000313" key="5">
    <source>
        <dbReference type="EMBL" id="GHJ30769.1"/>
    </source>
</evidence>
<keyword evidence="3" id="KW-0720">Serine protease</keyword>
<sequence>MLVSYGDPGLERFMADYDAQYGFPAADIRRVEPLGKPPSCTSPGVDTESCQAWVSETRLDVAMVHSLAPQARIVVAASPVDETQGETGMPEMTRVLDHLTRHRMADVVSMSFGSVEQNFADPASVLAYDAAFDRARAAGMTLVASSGDLGASGPLRDDPDRHYDRRVVAWPASDPRVTAVGGALLHVDPQGHRISPDTLWPKSGAGHSSLFARPAWQRPATAGDVAPGRSVPDIVMQGAAGTSQSAPLFAGVLALAAQLHHGPLGDINPALYRLGAAGTTAGIVDVTEGSNTYAEVTGFAAGLGFDTASGWGTVDVPRFVRALARAVT</sequence>
<dbReference type="InterPro" id="IPR000209">
    <property type="entry name" value="Peptidase_S8/S53_dom"/>
</dbReference>
<evidence type="ECO:0000256" key="1">
    <source>
        <dbReference type="ARBA" id="ARBA00022670"/>
    </source>
</evidence>
<dbReference type="PANTHER" id="PTHR14218">
    <property type="entry name" value="PROTEASE S8 TRIPEPTIDYL PEPTIDASE I CLN2"/>
    <property type="match status" value="1"/>
</dbReference>
<organism evidence="5 6">
    <name type="scientific">Streptomyces hygroscopicus</name>
    <dbReference type="NCBI Taxonomy" id="1912"/>
    <lineage>
        <taxon>Bacteria</taxon>
        <taxon>Bacillati</taxon>
        <taxon>Actinomycetota</taxon>
        <taxon>Actinomycetes</taxon>
        <taxon>Kitasatosporales</taxon>
        <taxon>Streptomycetaceae</taxon>
        <taxon>Streptomyces</taxon>
        <taxon>Streptomyces violaceusniger group</taxon>
    </lineage>
</organism>
<comment type="caution">
    <text evidence="5">The sequence shown here is derived from an EMBL/GenBank/DDBJ whole genome shotgun (WGS) entry which is preliminary data.</text>
</comment>
<reference evidence="5" key="1">
    <citation type="submission" date="2024-05" db="EMBL/GenBank/DDBJ databases">
        <title>Whole genome shotgun sequence of Streptomyces hygroscopicus NBRC 113678.</title>
        <authorList>
            <person name="Komaki H."/>
            <person name="Tamura T."/>
        </authorList>
    </citation>
    <scope>NUCLEOTIDE SEQUENCE</scope>
    <source>
        <strain evidence="5">N11-34</strain>
    </source>
</reference>
<dbReference type="PANTHER" id="PTHR14218:SF15">
    <property type="entry name" value="TRIPEPTIDYL-PEPTIDASE 1"/>
    <property type="match status" value="1"/>
</dbReference>
<dbReference type="PROSITE" id="PS00138">
    <property type="entry name" value="SUBTILASE_SER"/>
    <property type="match status" value="1"/>
</dbReference>
<keyword evidence="6" id="KW-1185">Reference proteome</keyword>
<dbReference type="Pfam" id="PF00082">
    <property type="entry name" value="Peptidase_S8"/>
    <property type="match status" value="1"/>
</dbReference>
<name>A0ABQ3U579_STRHY</name>
<keyword evidence="2" id="KW-0378">Hydrolase</keyword>
<dbReference type="InterPro" id="IPR036852">
    <property type="entry name" value="Peptidase_S8/S53_dom_sf"/>
</dbReference>
<dbReference type="Proteomes" id="UP001054854">
    <property type="component" value="Unassembled WGS sequence"/>
</dbReference>
<dbReference type="RefSeq" id="WP_236258288.1">
    <property type="nucleotide sequence ID" value="NZ_BNEK01000005.1"/>
</dbReference>
<evidence type="ECO:0000259" key="4">
    <source>
        <dbReference type="PROSITE" id="PS51695"/>
    </source>
</evidence>
<dbReference type="PROSITE" id="PS51695">
    <property type="entry name" value="SEDOLISIN"/>
    <property type="match status" value="1"/>
</dbReference>
<feature type="domain" description="Peptidase S53" evidence="4">
    <location>
        <begin position="1"/>
        <end position="326"/>
    </location>
</feature>
<dbReference type="InterPro" id="IPR023828">
    <property type="entry name" value="Peptidase_S8_Ser-AS"/>
</dbReference>
<evidence type="ECO:0000256" key="2">
    <source>
        <dbReference type="ARBA" id="ARBA00022801"/>
    </source>
</evidence>
<gene>
    <name evidence="5" type="ORF">TPA0910_52020</name>
</gene>
<dbReference type="EMBL" id="BNEK01000005">
    <property type="protein sequence ID" value="GHJ30769.1"/>
    <property type="molecule type" value="Genomic_DNA"/>
</dbReference>
<dbReference type="InterPro" id="IPR030400">
    <property type="entry name" value="Sedolisin_dom"/>
</dbReference>
<proteinExistence type="predicted"/>
<dbReference type="InterPro" id="IPR050819">
    <property type="entry name" value="Tripeptidyl-peptidase_I"/>
</dbReference>
<keyword evidence="1" id="KW-0645">Protease</keyword>
<dbReference type="CDD" id="cd04056">
    <property type="entry name" value="Peptidases_S53"/>
    <property type="match status" value="1"/>
</dbReference>
<evidence type="ECO:0000313" key="6">
    <source>
        <dbReference type="Proteomes" id="UP001054854"/>
    </source>
</evidence>
<dbReference type="SUPFAM" id="SSF52743">
    <property type="entry name" value="Subtilisin-like"/>
    <property type="match status" value="1"/>
</dbReference>